<organism evidence="1 2">
    <name type="scientific">Eiseniibacteriota bacterium</name>
    <dbReference type="NCBI Taxonomy" id="2212470"/>
    <lineage>
        <taxon>Bacteria</taxon>
        <taxon>Candidatus Eiseniibacteriota</taxon>
    </lineage>
</organism>
<gene>
    <name evidence="1" type="ORF">E6K81_05535</name>
</gene>
<proteinExistence type="predicted"/>
<dbReference type="AlphaFoldDB" id="A0A538UB25"/>
<evidence type="ECO:0000313" key="2">
    <source>
        <dbReference type="Proteomes" id="UP000319771"/>
    </source>
</evidence>
<dbReference type="Proteomes" id="UP000319771">
    <property type="component" value="Unassembled WGS sequence"/>
</dbReference>
<name>A0A538UB25_UNCEI</name>
<dbReference type="EMBL" id="VBPB01000081">
    <property type="protein sequence ID" value="TMQ73108.1"/>
    <property type="molecule type" value="Genomic_DNA"/>
</dbReference>
<accession>A0A538UB25</accession>
<sequence length="333" mass="36776">MPPPPDWPDDPALCAALARGLDRPAGEDARGLADFLARAFGPATAALIHYGSHAQDSGAAAGSAWDFFVIVDDYRAAYRALAGAMPGRFPAGRAAFLNRILPPNVLGVAGPRPRMTAKCCVLSQRDLARACSRAPADHFVRARLFQQIQLVWTRDAASARAVTDAVVSARASTLAWARPFLPARFDAAAFVRRLLEVSYRAEIRPEDDQRIDVLLVAQGGTLLPVYDDLLAHAAARGRLRRDGDAYRDPHPPTALARALARVWFGASLARATLRWAKYVALYDDWLDYLVRKVERRGGMAIELSARERRWPLLFLWPRLFRFLTRRSGPRGAS</sequence>
<protein>
    <submittedName>
        <fullName evidence="1">Uncharacterized protein</fullName>
    </submittedName>
</protein>
<comment type="caution">
    <text evidence="1">The sequence shown here is derived from an EMBL/GenBank/DDBJ whole genome shotgun (WGS) entry which is preliminary data.</text>
</comment>
<reference evidence="1 2" key="1">
    <citation type="journal article" date="2019" name="Nat. Microbiol.">
        <title>Mediterranean grassland soil C-N compound turnover is dependent on rainfall and depth, and is mediated by genomically divergent microorganisms.</title>
        <authorList>
            <person name="Diamond S."/>
            <person name="Andeer P.F."/>
            <person name="Li Z."/>
            <person name="Crits-Christoph A."/>
            <person name="Burstein D."/>
            <person name="Anantharaman K."/>
            <person name="Lane K.R."/>
            <person name="Thomas B.C."/>
            <person name="Pan C."/>
            <person name="Northen T.R."/>
            <person name="Banfield J.F."/>
        </authorList>
    </citation>
    <scope>NUCLEOTIDE SEQUENCE [LARGE SCALE GENOMIC DNA]</scope>
    <source>
        <strain evidence="1">WS_11</strain>
    </source>
</reference>
<evidence type="ECO:0000313" key="1">
    <source>
        <dbReference type="EMBL" id="TMQ73108.1"/>
    </source>
</evidence>